<dbReference type="CDD" id="cd00732">
    <property type="entry name" value="CheW"/>
    <property type="match status" value="1"/>
</dbReference>
<dbReference type="InterPro" id="IPR002545">
    <property type="entry name" value="CheW-lke_dom"/>
</dbReference>
<dbReference type="Gene3D" id="3.40.50.150">
    <property type="entry name" value="Vaccinia Virus protein VP39"/>
    <property type="match status" value="1"/>
</dbReference>
<dbReference type="GO" id="GO:0006935">
    <property type="term" value="P:chemotaxis"/>
    <property type="evidence" value="ECO:0007669"/>
    <property type="project" value="InterPro"/>
</dbReference>
<dbReference type="PROSITE" id="PS50123">
    <property type="entry name" value="CHER"/>
    <property type="match status" value="1"/>
</dbReference>
<dbReference type="Gene3D" id="2.40.50.180">
    <property type="entry name" value="CheA-289, Domain 4"/>
    <property type="match status" value="1"/>
</dbReference>
<dbReference type="Pfam" id="PF01584">
    <property type="entry name" value="CheW"/>
    <property type="match status" value="1"/>
</dbReference>
<dbReference type="Pfam" id="PF01739">
    <property type="entry name" value="CheR"/>
    <property type="match status" value="1"/>
</dbReference>
<dbReference type="SUPFAM" id="SSF50341">
    <property type="entry name" value="CheW-like"/>
    <property type="match status" value="1"/>
</dbReference>
<evidence type="ECO:0000313" key="3">
    <source>
        <dbReference type="EMBL" id="AFG37727.1"/>
    </source>
</evidence>
<dbReference type="InterPro" id="IPR039315">
    <property type="entry name" value="CheW"/>
</dbReference>
<dbReference type="PROSITE" id="PS50851">
    <property type="entry name" value="CHEW"/>
    <property type="match status" value="1"/>
</dbReference>
<dbReference type="InterPro" id="IPR022642">
    <property type="entry name" value="CheR_C"/>
</dbReference>
<evidence type="ECO:0000259" key="1">
    <source>
        <dbReference type="PROSITE" id="PS50123"/>
    </source>
</evidence>
<dbReference type="InterPro" id="IPR036061">
    <property type="entry name" value="CheW-like_dom_sf"/>
</dbReference>
<dbReference type="KEGG" id="sfc:Spiaf_1670"/>
<dbReference type="GO" id="GO:0007165">
    <property type="term" value="P:signal transduction"/>
    <property type="evidence" value="ECO:0007669"/>
    <property type="project" value="InterPro"/>
</dbReference>
<dbReference type="CDD" id="cd02440">
    <property type="entry name" value="AdoMet_MTases"/>
    <property type="match status" value="1"/>
</dbReference>
<dbReference type="STRING" id="889378.Spiaf_1670"/>
<organism evidence="3 4">
    <name type="scientific">Spirochaeta africana (strain ATCC 700263 / DSM 8902 / Z-7692)</name>
    <dbReference type="NCBI Taxonomy" id="889378"/>
    <lineage>
        <taxon>Bacteria</taxon>
        <taxon>Pseudomonadati</taxon>
        <taxon>Spirochaetota</taxon>
        <taxon>Spirochaetia</taxon>
        <taxon>Spirochaetales</taxon>
        <taxon>Spirochaetaceae</taxon>
        <taxon>Spirochaeta</taxon>
    </lineage>
</organism>
<dbReference type="GO" id="GO:0008757">
    <property type="term" value="F:S-adenosylmethionine-dependent methyltransferase activity"/>
    <property type="evidence" value="ECO:0007669"/>
    <property type="project" value="InterPro"/>
</dbReference>
<keyword evidence="4" id="KW-1185">Reference proteome</keyword>
<dbReference type="eggNOG" id="COG1352">
    <property type="taxonomic scope" value="Bacteria"/>
</dbReference>
<dbReference type="OrthoDB" id="9794382at2"/>
<accession>H9UJN4</accession>
<dbReference type="PANTHER" id="PTHR22617:SF23">
    <property type="entry name" value="CHEMOTAXIS PROTEIN CHEW"/>
    <property type="match status" value="1"/>
</dbReference>
<dbReference type="RefSeq" id="WP_014455710.1">
    <property type="nucleotide sequence ID" value="NC_017098.1"/>
</dbReference>
<dbReference type="AlphaFoldDB" id="H9UJN4"/>
<evidence type="ECO:0000313" key="4">
    <source>
        <dbReference type="Proteomes" id="UP000007383"/>
    </source>
</evidence>
<dbReference type="PATRIC" id="fig|889378.3.peg.1655"/>
<evidence type="ECO:0000259" key="2">
    <source>
        <dbReference type="PROSITE" id="PS50851"/>
    </source>
</evidence>
<dbReference type="InterPro" id="IPR000780">
    <property type="entry name" value="CheR_MeTrfase"/>
</dbReference>
<dbReference type="SUPFAM" id="SSF53335">
    <property type="entry name" value="S-adenosyl-L-methionine-dependent methyltransferases"/>
    <property type="match status" value="1"/>
</dbReference>
<dbReference type="SMART" id="SM00138">
    <property type="entry name" value="MeTrc"/>
    <property type="match status" value="1"/>
</dbReference>
<feature type="domain" description="CheR-type methyltransferase" evidence="1">
    <location>
        <begin position="249"/>
        <end position="425"/>
    </location>
</feature>
<protein>
    <submittedName>
        <fullName evidence="3">Chemotaxis signal transduction protein</fullName>
    </submittedName>
</protein>
<feature type="domain" description="CheW-like" evidence="2">
    <location>
        <begin position="28"/>
        <end position="170"/>
    </location>
</feature>
<dbReference type="HOGENOM" id="CLU_597086_0_0_12"/>
<dbReference type="SMART" id="SM00260">
    <property type="entry name" value="CheW"/>
    <property type="match status" value="1"/>
</dbReference>
<dbReference type="Gene3D" id="2.30.30.40">
    <property type="entry name" value="SH3 Domains"/>
    <property type="match status" value="1"/>
</dbReference>
<gene>
    <name evidence="3" type="ordered locus">Spiaf_1670</name>
</gene>
<dbReference type="GO" id="GO:0005829">
    <property type="term" value="C:cytosol"/>
    <property type="evidence" value="ECO:0007669"/>
    <property type="project" value="TreeGrafter"/>
</dbReference>
<dbReference type="EMBL" id="CP003282">
    <property type="protein sequence ID" value="AFG37727.1"/>
    <property type="molecule type" value="Genomic_DNA"/>
</dbReference>
<dbReference type="eggNOG" id="COG0835">
    <property type="taxonomic scope" value="Bacteria"/>
</dbReference>
<dbReference type="PANTHER" id="PTHR22617">
    <property type="entry name" value="CHEMOTAXIS SENSOR HISTIDINE KINASE-RELATED"/>
    <property type="match status" value="1"/>
</dbReference>
<sequence>MAVQKTERRRSRLSHIDKAEDEYREHIDFKMVTFSLGGKDYGIDIMKVKEIAKYSQFTYVPNAPHFVQGVYNLRGDIISIVDLRRMFNLPVDDTDPEDGRNGLILRLESNMLGIVVDKIDKVVGISSGSIQPPHPIFGDINIKFISGVVEHENRLYIILDVERIFSRDDEEEGQKDAAVKKAPQHAPVAQTPQKHAQAAAEDVDKGFVLETLKTFAGFHVSPVNSQWVEKRYTAWRKERSEAGVSIQLEGETDAQEFLRDFHSPYTAQIWGEGYCSQLARFLPESPGKTITVWNPGCGKGYETYSLVCLLKQQFPDSAVKVWAVDKDLMAISAAPTMAIDKDSVPPDFQHFLTQGTKGHGFSSEISDAILFEYSDIANGSTVPSCDIILARDLLSYLPESQQLSLLESFQEKLKPNGVLFLGKNEYPVGDGWNYIGKDAVSAANKR</sequence>
<dbReference type="InterPro" id="IPR029063">
    <property type="entry name" value="SAM-dependent_MTases_sf"/>
</dbReference>
<dbReference type="Proteomes" id="UP000007383">
    <property type="component" value="Chromosome"/>
</dbReference>
<dbReference type="PRINTS" id="PR00996">
    <property type="entry name" value="CHERMTFRASE"/>
</dbReference>
<name>H9UJN4_SPIAZ</name>
<proteinExistence type="predicted"/>
<reference evidence="4" key="1">
    <citation type="journal article" date="2013" name="Stand. Genomic Sci.">
        <title>Complete genome sequence of the halophilic bacterium Spirochaeta africana type strain (Z-7692(T)) from the alkaline Lake Magadi in the East African Rift.</title>
        <authorList>
            <person name="Liolos K."/>
            <person name="Abt B."/>
            <person name="Scheuner C."/>
            <person name="Teshima H."/>
            <person name="Held B."/>
            <person name="Lapidus A."/>
            <person name="Nolan M."/>
            <person name="Lucas S."/>
            <person name="Deshpande S."/>
            <person name="Cheng J.F."/>
            <person name="Tapia R."/>
            <person name="Goodwin L.A."/>
            <person name="Pitluck S."/>
            <person name="Pagani I."/>
            <person name="Ivanova N."/>
            <person name="Mavromatis K."/>
            <person name="Mikhailova N."/>
            <person name="Huntemann M."/>
            <person name="Pati A."/>
            <person name="Chen A."/>
            <person name="Palaniappan K."/>
            <person name="Land M."/>
            <person name="Rohde M."/>
            <person name="Tindall B.J."/>
            <person name="Detter J.C."/>
            <person name="Goker M."/>
            <person name="Bristow J."/>
            <person name="Eisen J.A."/>
            <person name="Markowitz V."/>
            <person name="Hugenholtz P."/>
            <person name="Woyke T."/>
            <person name="Klenk H.P."/>
            <person name="Kyrpides N.C."/>
        </authorList>
    </citation>
    <scope>NUCLEOTIDE SEQUENCE</scope>
    <source>
        <strain evidence="4">ATCC 700263 / DSM 8902 / Z-7692</strain>
    </source>
</reference>